<evidence type="ECO:0000313" key="2">
    <source>
        <dbReference type="EnsemblPlants" id="OPUNC03G19680.2"/>
    </source>
</evidence>
<evidence type="ECO:0000313" key="3">
    <source>
        <dbReference type="Proteomes" id="UP000026962"/>
    </source>
</evidence>
<dbReference type="eggNOG" id="ENOG502SB7U">
    <property type="taxonomic scope" value="Eukaryota"/>
</dbReference>
<name>A0A0E0KEV5_ORYPU</name>
<keyword evidence="3" id="KW-1185">Reference proteome</keyword>
<dbReference type="AlphaFoldDB" id="A0A0E0KEV5"/>
<feature type="region of interest" description="Disordered" evidence="1">
    <location>
        <begin position="167"/>
        <end position="229"/>
    </location>
</feature>
<dbReference type="HOGENOM" id="CLU_1211471_0_0_1"/>
<evidence type="ECO:0000256" key="1">
    <source>
        <dbReference type="SAM" id="MobiDB-lite"/>
    </source>
</evidence>
<reference evidence="2" key="1">
    <citation type="submission" date="2015-04" db="UniProtKB">
        <authorList>
            <consortium name="EnsemblPlants"/>
        </authorList>
    </citation>
    <scope>IDENTIFICATION</scope>
</reference>
<accession>A0A0E0KEV5</accession>
<reference evidence="2" key="2">
    <citation type="submission" date="2018-05" db="EMBL/GenBank/DDBJ databases">
        <title>OpunRS2 (Oryza punctata Reference Sequence Version 2).</title>
        <authorList>
            <person name="Zhang J."/>
            <person name="Kudrna D."/>
            <person name="Lee S."/>
            <person name="Talag J."/>
            <person name="Welchert J."/>
            <person name="Wing R.A."/>
        </authorList>
    </citation>
    <scope>NUCLEOTIDE SEQUENCE [LARGE SCALE GENOMIC DNA]</scope>
</reference>
<dbReference type="Gramene" id="OPUNC03G19680.2">
    <property type="protein sequence ID" value="OPUNC03G19680.2"/>
    <property type="gene ID" value="OPUNC03G19680"/>
</dbReference>
<protein>
    <submittedName>
        <fullName evidence="2">Uncharacterized protein</fullName>
    </submittedName>
</protein>
<dbReference type="EnsemblPlants" id="OPUNC03G19680.2">
    <property type="protein sequence ID" value="OPUNC03G19680.2"/>
    <property type="gene ID" value="OPUNC03G19680"/>
</dbReference>
<feature type="compositionally biased region" description="Basic and acidic residues" evidence="1">
    <location>
        <begin position="187"/>
        <end position="199"/>
    </location>
</feature>
<dbReference type="STRING" id="4537.A0A0E0KEV5"/>
<proteinExistence type="predicted"/>
<feature type="compositionally biased region" description="Basic and acidic residues" evidence="1">
    <location>
        <begin position="218"/>
        <end position="229"/>
    </location>
</feature>
<dbReference type="Proteomes" id="UP000026962">
    <property type="component" value="Chromosome 3"/>
</dbReference>
<organism evidence="2">
    <name type="scientific">Oryza punctata</name>
    <name type="common">Red rice</name>
    <dbReference type="NCBI Taxonomy" id="4537"/>
    <lineage>
        <taxon>Eukaryota</taxon>
        <taxon>Viridiplantae</taxon>
        <taxon>Streptophyta</taxon>
        <taxon>Embryophyta</taxon>
        <taxon>Tracheophyta</taxon>
        <taxon>Spermatophyta</taxon>
        <taxon>Magnoliopsida</taxon>
        <taxon>Liliopsida</taxon>
        <taxon>Poales</taxon>
        <taxon>Poaceae</taxon>
        <taxon>BOP clade</taxon>
        <taxon>Oryzoideae</taxon>
        <taxon>Oryzeae</taxon>
        <taxon>Oryzinae</taxon>
        <taxon>Oryza</taxon>
    </lineage>
</organism>
<sequence>MHLLCPSRGGEIYSSRSFYYAVEIAQGSRRAIGVTSIAFLYRNLDNVHHYVAARKASASDCSLFVPGHFIMAGLLLSRAEVQRTASPACSDLPYIVNFRDYRSMDFKSAHELFWDFNQDGTGLCSLDFLGRSGIRFPNINQEFDLFDNIGLHVQWVISKAAVVDQGVRKGTTEQQQKKIAKHVSIPPEHREKSVQDEIKTTSPSHAVSPKPTEVVKTGPDRSGERHREN</sequence>